<protein>
    <recommendedName>
        <fullName evidence="3">Ester cyclase</fullName>
    </recommendedName>
</protein>
<evidence type="ECO:0008006" key="3">
    <source>
        <dbReference type="Google" id="ProtNLM"/>
    </source>
</evidence>
<dbReference type="InterPro" id="IPR009959">
    <property type="entry name" value="Cyclase_SnoaL-like"/>
</dbReference>
<keyword evidence="2" id="KW-1185">Reference proteome</keyword>
<dbReference type="KEGG" id="cid:P73_4291"/>
<dbReference type="SUPFAM" id="SSF54427">
    <property type="entry name" value="NTF2-like"/>
    <property type="match status" value="1"/>
</dbReference>
<dbReference type="HOGENOM" id="CLU_1292504_0_0_5"/>
<dbReference type="EMBL" id="CP004393">
    <property type="protein sequence ID" value="AJE49006.1"/>
    <property type="molecule type" value="Genomic_DNA"/>
</dbReference>
<proteinExistence type="predicted"/>
<dbReference type="STRING" id="1208324.P73_4291"/>
<organism evidence="1 2">
    <name type="scientific">Celeribacter indicus</name>
    <dbReference type="NCBI Taxonomy" id="1208324"/>
    <lineage>
        <taxon>Bacteria</taxon>
        <taxon>Pseudomonadati</taxon>
        <taxon>Pseudomonadota</taxon>
        <taxon>Alphaproteobacteria</taxon>
        <taxon>Rhodobacterales</taxon>
        <taxon>Roseobacteraceae</taxon>
        <taxon>Celeribacter</taxon>
    </lineage>
</organism>
<dbReference type="Gene3D" id="3.10.450.50">
    <property type="match status" value="1"/>
</dbReference>
<dbReference type="GO" id="GO:0030638">
    <property type="term" value="P:polyketide metabolic process"/>
    <property type="evidence" value="ECO:0007669"/>
    <property type="project" value="InterPro"/>
</dbReference>
<dbReference type="InterPro" id="IPR032710">
    <property type="entry name" value="NTF2-like_dom_sf"/>
</dbReference>
<gene>
    <name evidence="1" type="ORF">P73_4291</name>
</gene>
<dbReference type="AlphaFoldDB" id="A0A0B5E7G3"/>
<sequence>MPDPVRRAGAPVCLRILTTPDRGPAGTFAALPGDRLRSTHGPDRRHMITRLRRSASASPADNPRSMRCAPFPKISVTSVRLLAATSARPASGVLASMAVVAGLRGWSSTAVSFVADQVQYNGTTIGLDGYRDMLVADFRAIPDLSFNIAGLVCDPPMIGSRLAFDCTPVGELFGLPVNGTRVRFDENVFYEFQEGKIRRVWSVIDKSSIAHQI</sequence>
<evidence type="ECO:0000313" key="1">
    <source>
        <dbReference type="EMBL" id="AJE49006.1"/>
    </source>
</evidence>
<accession>A0A0B5E7G3</accession>
<dbReference type="Pfam" id="PF07366">
    <property type="entry name" value="SnoaL"/>
    <property type="match status" value="1"/>
</dbReference>
<dbReference type="Proteomes" id="UP000031521">
    <property type="component" value="Chromosome"/>
</dbReference>
<reference evidence="1 2" key="1">
    <citation type="journal article" date="2014" name="Int. J. Syst. Evol. Microbiol.">
        <title>Celeribacter indicus sp. nov., a polycyclic aromatic hydrocarbon-degrading bacterium from deep-sea sediment and reclassification of Huaishuia halophila as Celeribacter halophilus comb. nov.</title>
        <authorList>
            <person name="Lai Q."/>
            <person name="Cao J."/>
            <person name="Yuan J."/>
            <person name="Li F."/>
            <person name="Shao Z."/>
        </authorList>
    </citation>
    <scope>NUCLEOTIDE SEQUENCE [LARGE SCALE GENOMIC DNA]</scope>
    <source>
        <strain evidence="1">P73</strain>
    </source>
</reference>
<dbReference type="RefSeq" id="WP_245629209.1">
    <property type="nucleotide sequence ID" value="NZ_CP004393.1"/>
</dbReference>
<name>A0A0B5E7G3_9RHOB</name>
<evidence type="ECO:0000313" key="2">
    <source>
        <dbReference type="Proteomes" id="UP000031521"/>
    </source>
</evidence>